<dbReference type="Proteomes" id="UP001497516">
    <property type="component" value="Chromosome 10"/>
</dbReference>
<protein>
    <submittedName>
        <fullName evidence="1">Uncharacterized protein</fullName>
    </submittedName>
</protein>
<sequence length="91" mass="10484">MSLDFANDNVHSFNYSYDPTEEHLQFIHNGFIADFPPTAMNAIGKDNFSSQTIALKPSYHSSKVPQFDEPIKQMVKPSLYLHIKDSFLYVR</sequence>
<dbReference type="EMBL" id="OZ034814">
    <property type="protein sequence ID" value="CAL1358834.1"/>
    <property type="molecule type" value="Genomic_DNA"/>
</dbReference>
<evidence type="ECO:0000313" key="2">
    <source>
        <dbReference type="Proteomes" id="UP001497516"/>
    </source>
</evidence>
<name>A0AAV2CRH4_9ROSI</name>
<accession>A0AAV2CRH4</accession>
<evidence type="ECO:0000313" key="1">
    <source>
        <dbReference type="EMBL" id="CAL1358834.1"/>
    </source>
</evidence>
<dbReference type="AlphaFoldDB" id="A0AAV2CRH4"/>
<reference evidence="1 2" key="1">
    <citation type="submission" date="2024-04" db="EMBL/GenBank/DDBJ databases">
        <authorList>
            <person name="Fracassetti M."/>
        </authorList>
    </citation>
    <scope>NUCLEOTIDE SEQUENCE [LARGE SCALE GENOMIC DNA]</scope>
</reference>
<keyword evidence="2" id="KW-1185">Reference proteome</keyword>
<proteinExistence type="predicted"/>
<gene>
    <name evidence="1" type="ORF">LTRI10_LOCUS6360</name>
</gene>
<organism evidence="1 2">
    <name type="scientific">Linum trigynum</name>
    <dbReference type="NCBI Taxonomy" id="586398"/>
    <lineage>
        <taxon>Eukaryota</taxon>
        <taxon>Viridiplantae</taxon>
        <taxon>Streptophyta</taxon>
        <taxon>Embryophyta</taxon>
        <taxon>Tracheophyta</taxon>
        <taxon>Spermatophyta</taxon>
        <taxon>Magnoliopsida</taxon>
        <taxon>eudicotyledons</taxon>
        <taxon>Gunneridae</taxon>
        <taxon>Pentapetalae</taxon>
        <taxon>rosids</taxon>
        <taxon>fabids</taxon>
        <taxon>Malpighiales</taxon>
        <taxon>Linaceae</taxon>
        <taxon>Linum</taxon>
    </lineage>
</organism>